<protein>
    <submittedName>
        <fullName evidence="1">Uncharacterized protein</fullName>
    </submittedName>
</protein>
<organism evidence="1">
    <name type="scientific">Cacopsylla melanoneura</name>
    <dbReference type="NCBI Taxonomy" id="428564"/>
    <lineage>
        <taxon>Eukaryota</taxon>
        <taxon>Metazoa</taxon>
        <taxon>Ecdysozoa</taxon>
        <taxon>Arthropoda</taxon>
        <taxon>Hexapoda</taxon>
        <taxon>Insecta</taxon>
        <taxon>Pterygota</taxon>
        <taxon>Neoptera</taxon>
        <taxon>Paraneoptera</taxon>
        <taxon>Hemiptera</taxon>
        <taxon>Sternorrhyncha</taxon>
        <taxon>Psylloidea</taxon>
        <taxon>Psyllidae</taxon>
        <taxon>Psyllinae</taxon>
        <taxon>Cacopsylla</taxon>
    </lineage>
</organism>
<evidence type="ECO:0000313" key="1">
    <source>
        <dbReference type="EMBL" id="CAG6619474.1"/>
    </source>
</evidence>
<dbReference type="EMBL" id="HBUF01045533">
    <property type="protein sequence ID" value="CAG6619474.1"/>
    <property type="molecule type" value="Transcribed_RNA"/>
</dbReference>
<dbReference type="AlphaFoldDB" id="A0A8D8LZW6"/>
<reference evidence="1" key="1">
    <citation type="submission" date="2021-05" db="EMBL/GenBank/DDBJ databases">
        <authorList>
            <person name="Alioto T."/>
            <person name="Alioto T."/>
            <person name="Gomez Garrido J."/>
        </authorList>
    </citation>
    <scope>NUCLEOTIDE SEQUENCE</scope>
</reference>
<sequence>MPLWRKKVQDSIFYQKIVLTNLTMLFYKVQPYRKLVLAMISYKKTVLAALPCWEIVRTMALYRKIVVAVLAYWEIVRKMTLYRKIVLAPLHCPEIVPTMGSYRKTVQSAIRNMVPTLLSHRKTVQALLTCPNYILLHILSSYQSMLLKTSYRKMAQPMLLYRKISPTLNLPRRLIFKDPNLKITRL</sequence>
<name>A0A8D8LZW6_9HEMI</name>
<proteinExistence type="predicted"/>
<accession>A0A8D8LZW6</accession>